<feature type="active site" description="Proton acceptor" evidence="6">
    <location>
        <position position="158"/>
    </location>
</feature>
<feature type="compositionally biased region" description="Polar residues" evidence="10">
    <location>
        <begin position="472"/>
        <end position="484"/>
    </location>
</feature>
<accession>A0A6G1J3M4</accession>
<evidence type="ECO:0000256" key="3">
    <source>
        <dbReference type="ARBA" id="ARBA00022741"/>
    </source>
</evidence>
<evidence type="ECO:0000256" key="1">
    <source>
        <dbReference type="ARBA" id="ARBA00022527"/>
    </source>
</evidence>
<feature type="compositionally biased region" description="Basic and acidic residues" evidence="10">
    <location>
        <begin position="437"/>
        <end position="452"/>
    </location>
</feature>
<evidence type="ECO:0000256" key="4">
    <source>
        <dbReference type="ARBA" id="ARBA00022777"/>
    </source>
</evidence>
<dbReference type="EMBL" id="MU005580">
    <property type="protein sequence ID" value="KAF2684739.1"/>
    <property type="molecule type" value="Genomic_DNA"/>
</dbReference>
<feature type="compositionally biased region" description="Low complexity" evidence="10">
    <location>
        <begin position="610"/>
        <end position="620"/>
    </location>
</feature>
<feature type="compositionally biased region" description="Basic residues" evidence="10">
    <location>
        <begin position="409"/>
        <end position="418"/>
    </location>
</feature>
<keyword evidence="4 12" id="KW-0418">Kinase</keyword>
<evidence type="ECO:0000313" key="13">
    <source>
        <dbReference type="Proteomes" id="UP000799291"/>
    </source>
</evidence>
<feature type="binding site" evidence="9">
    <location>
        <position position="75"/>
    </location>
    <ligand>
        <name>ATP</name>
        <dbReference type="ChEBI" id="CHEBI:30616"/>
    </ligand>
</feature>
<dbReference type="InterPro" id="IPR030616">
    <property type="entry name" value="Aur-like"/>
</dbReference>
<proteinExistence type="predicted"/>
<dbReference type="GO" id="GO:0005524">
    <property type="term" value="F:ATP binding"/>
    <property type="evidence" value="ECO:0007669"/>
    <property type="project" value="UniProtKB-UniRule"/>
</dbReference>
<dbReference type="GO" id="GO:0004674">
    <property type="term" value="F:protein serine/threonine kinase activity"/>
    <property type="evidence" value="ECO:0007669"/>
    <property type="project" value="UniProtKB-KW"/>
</dbReference>
<evidence type="ECO:0000256" key="5">
    <source>
        <dbReference type="ARBA" id="ARBA00022840"/>
    </source>
</evidence>
<dbReference type="AlphaFoldDB" id="A0A6G1J3M4"/>
<evidence type="ECO:0000313" key="12">
    <source>
        <dbReference type="EMBL" id="KAF2684739.1"/>
    </source>
</evidence>
<gene>
    <name evidence="12" type="ORF">K458DRAFT_302230</name>
</gene>
<name>A0A6G1J3M4_9PLEO</name>
<dbReference type="CDD" id="cd14003">
    <property type="entry name" value="STKc_AMPK-like"/>
    <property type="match status" value="1"/>
</dbReference>
<sequence length="802" mass="88199">MQSSVRAQAEVQAQRKKQLANSYKQLLDEFSAPDLKTVGNYSLGRLIGKGSFGKVYLATHKLTNGSKVVLKSAKKDDANLAREIHHHRQFIHPHIARLYEVIVTESLVWLVLEYCPGDELYNYLLEKGALEPAKVQKIFTQLVGAVSYVHNKSCVHRDLKLENILLDRHGDVKLVDFGFTREYEGKSNYLQTWCGTVCYSAPEMLKGEKYAGEKVDVWSLGIILYALLVGELPFDDDDETVTKMSILKNEPKYPDTFPPQAKELCQSLLSKRPILRPTLADMLQNPWLSEHAPRQQEILKLQQPAPFTTELEKEVLQRMRAAGVDIDMVIENVLAQRCDALAGWWALLLEKEERKAKRRERKRKEREAEAKSLRRLSAASSRLDKIAPTIRETDEEGLHSPLLGDPPKSRGRALKRSSMHGPPPDLPPMPESGLSPDSEKPPPPIEKDHVRNSDSSSRPPPPPKEMSRRKSQASMLQVVSNNPDLLSPNGFVPKRRRKYQPPFLNHLTTLRNWIKETSKRARSPGSKASSGKSPSTTQSKSPDSRRRVNPANRNSGVHAHHVNVTPSTHVPARPRVSTHGSGKRPSISPAPLTPRGSYRRSSGGLRGRKSTSSSVSSIRSMPHHHHSHSKASSTSSASLASPSTSVSGLKTKSPHTSVKVLPATPTKSSFPNNIRVVRAPLSEGGAAFGTAPPPSPGLVFAKRKRSPFKGPMLNLNTHTGSPASRMRGDGGAGSRSTSVQGRRSGDFMGITEEEEEDEVEEVEEFSPVMASMGEVVEETTAGAQTPGGTPGEAEGKGKGVLA</sequence>
<evidence type="ECO:0000256" key="2">
    <source>
        <dbReference type="ARBA" id="ARBA00022679"/>
    </source>
</evidence>
<dbReference type="InterPro" id="IPR000719">
    <property type="entry name" value="Prot_kinase_dom"/>
</dbReference>
<feature type="compositionally biased region" description="Low complexity" evidence="10">
    <location>
        <begin position="778"/>
        <end position="787"/>
    </location>
</feature>
<dbReference type="PROSITE" id="PS00107">
    <property type="entry name" value="PROTEIN_KINASE_ATP"/>
    <property type="match status" value="1"/>
</dbReference>
<evidence type="ECO:0000256" key="10">
    <source>
        <dbReference type="SAM" id="MobiDB-lite"/>
    </source>
</evidence>
<dbReference type="PROSITE" id="PS00108">
    <property type="entry name" value="PROTEIN_KINASE_ST"/>
    <property type="match status" value="1"/>
</dbReference>
<keyword evidence="1" id="KW-0723">Serine/threonine-protein kinase</keyword>
<feature type="binding site" evidence="7">
    <location>
        <position position="176"/>
    </location>
    <ligand>
        <name>ATP</name>
        <dbReference type="ChEBI" id="CHEBI:30616"/>
    </ligand>
</feature>
<dbReference type="SUPFAM" id="SSF56112">
    <property type="entry name" value="Protein kinase-like (PK-like)"/>
    <property type="match status" value="1"/>
</dbReference>
<feature type="compositionally biased region" description="Pro residues" evidence="10">
    <location>
        <begin position="421"/>
        <end position="430"/>
    </location>
</feature>
<dbReference type="OrthoDB" id="942095at2759"/>
<protein>
    <submittedName>
        <fullName evidence="12">Kinase-like protein</fullName>
    </submittedName>
</protein>
<dbReference type="SMART" id="SM00220">
    <property type="entry name" value="S_TKc"/>
    <property type="match status" value="1"/>
</dbReference>
<evidence type="ECO:0000259" key="11">
    <source>
        <dbReference type="PROSITE" id="PS50011"/>
    </source>
</evidence>
<dbReference type="InterPro" id="IPR017441">
    <property type="entry name" value="Protein_kinase_ATP_BS"/>
</dbReference>
<feature type="region of interest" description="Disordered" evidence="10">
    <location>
        <begin position="356"/>
        <end position="496"/>
    </location>
</feature>
<feature type="cross-link" description="Glycyl lysine isopeptide (Lys-Gly) (interchain with G-Cter in SUMO2)" evidence="8">
    <location>
        <position position="160"/>
    </location>
</feature>
<dbReference type="FunFam" id="1.10.510.10:FF:000434">
    <property type="entry name" value="Serine/threonine protein kinase"/>
    <property type="match status" value="1"/>
</dbReference>
<feature type="binding site" evidence="7">
    <location>
        <position position="67"/>
    </location>
    <ligand>
        <name>ATP</name>
        <dbReference type="ChEBI" id="CHEBI:30616"/>
    </ligand>
</feature>
<dbReference type="InterPro" id="IPR008271">
    <property type="entry name" value="Ser/Thr_kinase_AS"/>
</dbReference>
<evidence type="ECO:0000256" key="6">
    <source>
        <dbReference type="PIRSR" id="PIRSR630616-1"/>
    </source>
</evidence>
<keyword evidence="2" id="KW-0808">Transferase</keyword>
<feature type="compositionally biased region" description="Acidic residues" evidence="10">
    <location>
        <begin position="751"/>
        <end position="764"/>
    </location>
</feature>
<feature type="compositionally biased region" description="Basic and acidic residues" evidence="10">
    <location>
        <begin position="793"/>
        <end position="802"/>
    </location>
</feature>
<feature type="region of interest" description="Disordered" evidence="10">
    <location>
        <begin position="516"/>
        <end position="671"/>
    </location>
</feature>
<dbReference type="PROSITE" id="PS50011">
    <property type="entry name" value="PROTEIN_KINASE_DOM"/>
    <property type="match status" value="1"/>
</dbReference>
<dbReference type="Pfam" id="PF00069">
    <property type="entry name" value="Pkinase"/>
    <property type="match status" value="1"/>
</dbReference>
<feature type="binding site" evidence="7">
    <location>
        <begin position="162"/>
        <end position="163"/>
    </location>
    <ligand>
        <name>ATP</name>
        <dbReference type="ChEBI" id="CHEBI:30616"/>
    </ligand>
</feature>
<dbReference type="PANTHER" id="PTHR24350">
    <property type="entry name" value="SERINE/THREONINE-PROTEIN KINASE IAL-RELATED"/>
    <property type="match status" value="1"/>
</dbReference>
<dbReference type="Proteomes" id="UP000799291">
    <property type="component" value="Unassembled WGS sequence"/>
</dbReference>
<reference evidence="12" key="1">
    <citation type="journal article" date="2020" name="Stud. Mycol.">
        <title>101 Dothideomycetes genomes: a test case for predicting lifestyles and emergence of pathogens.</title>
        <authorList>
            <person name="Haridas S."/>
            <person name="Albert R."/>
            <person name="Binder M."/>
            <person name="Bloem J."/>
            <person name="Labutti K."/>
            <person name="Salamov A."/>
            <person name="Andreopoulos B."/>
            <person name="Baker S."/>
            <person name="Barry K."/>
            <person name="Bills G."/>
            <person name="Bluhm B."/>
            <person name="Cannon C."/>
            <person name="Castanera R."/>
            <person name="Culley D."/>
            <person name="Daum C."/>
            <person name="Ezra D."/>
            <person name="Gonzalez J."/>
            <person name="Henrissat B."/>
            <person name="Kuo A."/>
            <person name="Liang C."/>
            <person name="Lipzen A."/>
            <person name="Lutzoni F."/>
            <person name="Magnuson J."/>
            <person name="Mondo S."/>
            <person name="Nolan M."/>
            <person name="Ohm R."/>
            <person name="Pangilinan J."/>
            <person name="Park H.-J."/>
            <person name="Ramirez L."/>
            <person name="Alfaro M."/>
            <person name="Sun H."/>
            <person name="Tritt A."/>
            <person name="Yoshinaga Y."/>
            <person name="Zwiers L.-H."/>
            <person name="Turgeon B."/>
            <person name="Goodwin S."/>
            <person name="Spatafora J."/>
            <person name="Crous P."/>
            <person name="Grigoriev I."/>
        </authorList>
    </citation>
    <scope>NUCLEOTIDE SEQUENCE</scope>
    <source>
        <strain evidence="12">CBS 122367</strain>
    </source>
</reference>
<feature type="domain" description="Protein kinase" evidence="11">
    <location>
        <begin position="41"/>
        <end position="288"/>
    </location>
</feature>
<keyword evidence="5 7" id="KW-0067">ATP-binding</keyword>
<evidence type="ECO:0000256" key="7">
    <source>
        <dbReference type="PIRSR" id="PIRSR630616-2"/>
    </source>
</evidence>
<feature type="compositionally biased region" description="Low complexity" evidence="10">
    <location>
        <begin position="523"/>
        <end position="535"/>
    </location>
</feature>
<keyword evidence="3 7" id="KW-0547">Nucleotide-binding</keyword>
<feature type="region of interest" description="Disordered" evidence="10">
    <location>
        <begin position="777"/>
        <end position="802"/>
    </location>
</feature>
<feature type="compositionally biased region" description="Low complexity" evidence="10">
    <location>
        <begin position="630"/>
        <end position="647"/>
    </location>
</feature>
<dbReference type="InterPro" id="IPR011009">
    <property type="entry name" value="Kinase-like_dom_sf"/>
</dbReference>
<keyword evidence="13" id="KW-1185">Reference proteome</keyword>
<evidence type="ECO:0000256" key="8">
    <source>
        <dbReference type="PIRSR" id="PIRSR630616-3"/>
    </source>
</evidence>
<evidence type="ECO:0000256" key="9">
    <source>
        <dbReference type="PROSITE-ProRule" id="PRU10141"/>
    </source>
</evidence>
<feature type="region of interest" description="Disordered" evidence="10">
    <location>
        <begin position="709"/>
        <end position="764"/>
    </location>
</feature>
<organism evidence="12 13">
    <name type="scientific">Lentithecium fluviatile CBS 122367</name>
    <dbReference type="NCBI Taxonomy" id="1168545"/>
    <lineage>
        <taxon>Eukaryota</taxon>
        <taxon>Fungi</taxon>
        <taxon>Dikarya</taxon>
        <taxon>Ascomycota</taxon>
        <taxon>Pezizomycotina</taxon>
        <taxon>Dothideomycetes</taxon>
        <taxon>Pleosporomycetidae</taxon>
        <taxon>Pleosporales</taxon>
        <taxon>Massarineae</taxon>
        <taxon>Lentitheciaceae</taxon>
        <taxon>Lentithecium</taxon>
    </lineage>
</organism>
<dbReference type="Gene3D" id="1.10.510.10">
    <property type="entry name" value="Transferase(Phosphotransferase) domain 1"/>
    <property type="match status" value="1"/>
</dbReference>